<comment type="subcellular location">
    <subcellularLocation>
        <location evidence="1">Cytoplasm</location>
    </subcellularLocation>
</comment>
<dbReference type="InterPro" id="IPR001867">
    <property type="entry name" value="OmpR/PhoB-type_DNA-bd"/>
</dbReference>
<dbReference type="Gene3D" id="1.10.10.10">
    <property type="entry name" value="Winged helix-like DNA-binding domain superfamily/Winged helix DNA-binding domain"/>
    <property type="match status" value="1"/>
</dbReference>
<feature type="modified residue" description="4-aspartylphosphate" evidence="15">
    <location>
        <position position="57"/>
    </location>
</feature>
<gene>
    <name evidence="20" type="ORF">FLM9_345</name>
</gene>
<protein>
    <recommendedName>
        <fullName evidence="13">DNA-binding dual master transcriptional regulator RpaA</fullName>
    </recommendedName>
    <alternativeName>
        <fullName evidence="14">Regulator of phycobilisome-associated protein A</fullName>
    </alternativeName>
</protein>
<keyword evidence="10" id="KW-0010">Activator</keyword>
<keyword evidence="3" id="KW-0678">Repressor</keyword>
<accession>A0A165B090</accession>
<keyword evidence="7" id="KW-0805">Transcription regulation</keyword>
<dbReference type="PANTHER" id="PTHR48111">
    <property type="entry name" value="REGULATOR OF RPOS"/>
    <property type="match status" value="1"/>
</dbReference>
<evidence type="ECO:0000256" key="4">
    <source>
        <dbReference type="ARBA" id="ARBA00022553"/>
    </source>
</evidence>
<feature type="region of interest" description="Disordered" evidence="17">
    <location>
        <begin position="254"/>
        <end position="284"/>
    </location>
</feature>
<dbReference type="SMART" id="SM00862">
    <property type="entry name" value="Trans_reg_C"/>
    <property type="match status" value="1"/>
</dbReference>
<evidence type="ECO:0000256" key="12">
    <source>
        <dbReference type="ARBA" id="ARBA00023306"/>
    </source>
</evidence>
<dbReference type="GO" id="GO:0032993">
    <property type="term" value="C:protein-DNA complex"/>
    <property type="evidence" value="ECO:0007669"/>
    <property type="project" value="TreeGrafter"/>
</dbReference>
<dbReference type="Gene3D" id="6.10.250.690">
    <property type="match status" value="1"/>
</dbReference>
<dbReference type="Gene3D" id="3.40.50.2300">
    <property type="match status" value="1"/>
</dbReference>
<dbReference type="FunFam" id="1.10.10.10:FF:001124">
    <property type="entry name" value="Two-component response regulator"/>
    <property type="match status" value="1"/>
</dbReference>
<keyword evidence="2" id="KW-0963">Cytoplasm</keyword>
<feature type="compositionally biased region" description="Polar residues" evidence="17">
    <location>
        <begin position="255"/>
        <end position="275"/>
    </location>
</feature>
<keyword evidence="21" id="KW-1185">Reference proteome</keyword>
<keyword evidence="9 16" id="KW-0238">DNA-binding</keyword>
<evidence type="ECO:0000256" key="9">
    <source>
        <dbReference type="ARBA" id="ARBA00023125"/>
    </source>
</evidence>
<dbReference type="AlphaFoldDB" id="A0A165B090"/>
<dbReference type="GO" id="GO:0005829">
    <property type="term" value="C:cytosol"/>
    <property type="evidence" value="ECO:0007669"/>
    <property type="project" value="TreeGrafter"/>
</dbReference>
<dbReference type="GO" id="GO:0051301">
    <property type="term" value="P:cell division"/>
    <property type="evidence" value="ECO:0007669"/>
    <property type="project" value="UniProtKB-KW"/>
</dbReference>
<dbReference type="CDD" id="cd00383">
    <property type="entry name" value="trans_reg_C"/>
    <property type="match status" value="1"/>
</dbReference>
<evidence type="ECO:0000256" key="13">
    <source>
        <dbReference type="ARBA" id="ARBA00072927"/>
    </source>
</evidence>
<keyword evidence="4 15" id="KW-0597">Phosphoprotein</keyword>
<dbReference type="PROSITE" id="PS50110">
    <property type="entry name" value="RESPONSE_REGULATORY"/>
    <property type="match status" value="1"/>
</dbReference>
<evidence type="ECO:0000256" key="10">
    <source>
        <dbReference type="ARBA" id="ARBA00023159"/>
    </source>
</evidence>
<evidence type="ECO:0000256" key="1">
    <source>
        <dbReference type="ARBA" id="ARBA00004496"/>
    </source>
</evidence>
<dbReference type="Pfam" id="PF00072">
    <property type="entry name" value="Response_reg"/>
    <property type="match status" value="1"/>
</dbReference>
<dbReference type="InterPro" id="IPR036388">
    <property type="entry name" value="WH-like_DNA-bd_sf"/>
</dbReference>
<evidence type="ECO:0000256" key="3">
    <source>
        <dbReference type="ARBA" id="ARBA00022491"/>
    </source>
</evidence>
<sequence>MPLPMKSNILFIEDDRDMRQLVARSLKHAGFEVQLAEDGVKGQALAMQSIPNLIILDLMLPLVDGLTLCQRLRRDSRTSQVPILMLTALASTKDKVGGFNSGADDYLTKPFELDELLARVKVLLRRSDHSPFSAKNTEILSFGPLTLIPERFEAIWFDKPVRLTHLEFELLHCLLQRHGQTVAPSLILKDVWGYDPGDDIETIRVHIRHLRTKLEPNPRKPTYIKTVYGAGYCLELPGDSAAVERYRNELALAQEASTESANNGANNKTAPSSGFSAAPTRSGG</sequence>
<feature type="DNA-binding region" description="OmpR/PhoB-type" evidence="16">
    <location>
        <begin position="137"/>
        <end position="236"/>
    </location>
</feature>
<evidence type="ECO:0000313" key="20">
    <source>
        <dbReference type="EMBL" id="SAY38462.1"/>
    </source>
</evidence>
<evidence type="ECO:0000256" key="16">
    <source>
        <dbReference type="PROSITE-ProRule" id="PRU01091"/>
    </source>
</evidence>
<dbReference type="PROSITE" id="PS51755">
    <property type="entry name" value="OMPR_PHOB"/>
    <property type="match status" value="1"/>
</dbReference>
<dbReference type="EMBL" id="FITM01000038">
    <property type="protein sequence ID" value="SAY38462.1"/>
    <property type="molecule type" value="Genomic_DNA"/>
</dbReference>
<dbReference type="GO" id="GO:0000156">
    <property type="term" value="F:phosphorelay response regulator activity"/>
    <property type="evidence" value="ECO:0007669"/>
    <property type="project" value="TreeGrafter"/>
</dbReference>
<name>A0A165B090_9SYNE</name>
<evidence type="ECO:0000256" key="17">
    <source>
        <dbReference type="SAM" id="MobiDB-lite"/>
    </source>
</evidence>
<keyword evidence="5" id="KW-0132">Cell division</keyword>
<dbReference type="InterPro" id="IPR011006">
    <property type="entry name" value="CheY-like_superfamily"/>
</dbReference>
<keyword evidence="11" id="KW-0804">Transcription</keyword>
<evidence type="ECO:0000256" key="2">
    <source>
        <dbReference type="ARBA" id="ARBA00022490"/>
    </source>
</evidence>
<dbReference type="Proteomes" id="UP000182631">
    <property type="component" value="Unassembled WGS sequence"/>
</dbReference>
<evidence type="ECO:0000256" key="14">
    <source>
        <dbReference type="ARBA" id="ARBA00081693"/>
    </source>
</evidence>
<evidence type="ECO:0000256" key="5">
    <source>
        <dbReference type="ARBA" id="ARBA00022618"/>
    </source>
</evidence>
<dbReference type="InterPro" id="IPR039420">
    <property type="entry name" value="WalR-like"/>
</dbReference>
<reference evidence="21" key="1">
    <citation type="submission" date="2016-02" db="EMBL/GenBank/DDBJ databases">
        <authorList>
            <person name="liu f."/>
        </authorList>
    </citation>
    <scope>NUCLEOTIDE SEQUENCE [LARGE SCALE GENOMIC DNA]</scope>
</reference>
<evidence type="ECO:0000256" key="8">
    <source>
        <dbReference type="ARBA" id="ARBA00023108"/>
    </source>
</evidence>
<proteinExistence type="predicted"/>
<keyword evidence="8" id="KW-0090">Biological rhythms</keyword>
<dbReference type="InterPro" id="IPR016032">
    <property type="entry name" value="Sig_transdc_resp-reg_C-effctor"/>
</dbReference>
<evidence type="ECO:0000256" key="11">
    <source>
        <dbReference type="ARBA" id="ARBA00023163"/>
    </source>
</evidence>
<dbReference type="InterPro" id="IPR001789">
    <property type="entry name" value="Sig_transdc_resp-reg_receiver"/>
</dbReference>
<evidence type="ECO:0000259" key="18">
    <source>
        <dbReference type="PROSITE" id="PS50110"/>
    </source>
</evidence>
<dbReference type="Pfam" id="PF00486">
    <property type="entry name" value="Trans_reg_C"/>
    <property type="match status" value="1"/>
</dbReference>
<dbReference type="SUPFAM" id="SSF46894">
    <property type="entry name" value="C-terminal effector domain of the bipartite response regulators"/>
    <property type="match status" value="1"/>
</dbReference>
<dbReference type="SMART" id="SM00448">
    <property type="entry name" value="REC"/>
    <property type="match status" value="1"/>
</dbReference>
<dbReference type="PANTHER" id="PTHR48111:SF21">
    <property type="entry name" value="DNA-BINDING DUAL MASTER TRANSCRIPTIONAL REGULATOR RPAA"/>
    <property type="match status" value="1"/>
</dbReference>
<keyword evidence="6" id="KW-0902">Two-component regulatory system</keyword>
<evidence type="ECO:0000313" key="21">
    <source>
        <dbReference type="Proteomes" id="UP000182631"/>
    </source>
</evidence>
<feature type="domain" description="OmpR/PhoB-type" evidence="19">
    <location>
        <begin position="137"/>
        <end position="236"/>
    </location>
</feature>
<keyword evidence="12" id="KW-0131">Cell cycle</keyword>
<feature type="domain" description="Response regulatory" evidence="18">
    <location>
        <begin position="8"/>
        <end position="124"/>
    </location>
</feature>
<evidence type="ECO:0000256" key="7">
    <source>
        <dbReference type="ARBA" id="ARBA00023015"/>
    </source>
</evidence>
<evidence type="ECO:0000256" key="15">
    <source>
        <dbReference type="PROSITE-ProRule" id="PRU00169"/>
    </source>
</evidence>
<evidence type="ECO:0000259" key="19">
    <source>
        <dbReference type="PROSITE" id="PS51755"/>
    </source>
</evidence>
<dbReference type="GO" id="GO:0000976">
    <property type="term" value="F:transcription cis-regulatory region binding"/>
    <property type="evidence" value="ECO:0007669"/>
    <property type="project" value="TreeGrafter"/>
</dbReference>
<dbReference type="FunFam" id="3.40.50.2300:FF:000001">
    <property type="entry name" value="DNA-binding response regulator PhoB"/>
    <property type="match status" value="1"/>
</dbReference>
<evidence type="ECO:0000256" key="6">
    <source>
        <dbReference type="ARBA" id="ARBA00023012"/>
    </source>
</evidence>
<dbReference type="GO" id="GO:0097167">
    <property type="term" value="P:circadian regulation of translation"/>
    <property type="evidence" value="ECO:0007669"/>
    <property type="project" value="UniProtKB-ARBA"/>
</dbReference>
<organism evidence="20 21">
    <name type="scientific">Candidatus Synechococcus spongiarum</name>
    <dbReference type="NCBI Taxonomy" id="431041"/>
    <lineage>
        <taxon>Bacteria</taxon>
        <taxon>Bacillati</taxon>
        <taxon>Cyanobacteriota</taxon>
        <taxon>Cyanophyceae</taxon>
        <taxon>Synechococcales</taxon>
        <taxon>Synechococcaceae</taxon>
        <taxon>Synechococcus</taxon>
    </lineage>
</organism>
<dbReference type="SUPFAM" id="SSF52172">
    <property type="entry name" value="CheY-like"/>
    <property type="match status" value="1"/>
</dbReference>
<dbReference type="GO" id="GO:0006355">
    <property type="term" value="P:regulation of DNA-templated transcription"/>
    <property type="evidence" value="ECO:0007669"/>
    <property type="project" value="InterPro"/>
</dbReference>